<dbReference type="Proteomes" id="UP000223759">
    <property type="component" value="Unassembled WGS sequence"/>
</dbReference>
<dbReference type="GO" id="GO:0016787">
    <property type="term" value="F:hydrolase activity"/>
    <property type="evidence" value="ECO:0007669"/>
    <property type="project" value="UniProtKB-KW"/>
</dbReference>
<dbReference type="SMART" id="SM00318">
    <property type="entry name" value="SNc"/>
    <property type="match status" value="1"/>
</dbReference>
<keyword evidence="1" id="KW-0540">Nuclease</keyword>
<dbReference type="GO" id="GO:0004519">
    <property type="term" value="F:endonuclease activity"/>
    <property type="evidence" value="ECO:0007669"/>
    <property type="project" value="UniProtKB-KW"/>
</dbReference>
<dbReference type="EMBL" id="FTPK01000002">
    <property type="protein sequence ID" value="SIT68570.1"/>
    <property type="molecule type" value="Genomic_DNA"/>
</dbReference>
<dbReference type="PANTHER" id="PTHR12302:SF3">
    <property type="entry name" value="SERINE_THREONINE-PROTEIN KINASE 31"/>
    <property type="match status" value="1"/>
</dbReference>
<dbReference type="InterPro" id="IPR016071">
    <property type="entry name" value="Staphylococal_nuclease_OB-fold"/>
</dbReference>
<evidence type="ECO:0000256" key="2">
    <source>
        <dbReference type="ARBA" id="ARBA00022759"/>
    </source>
</evidence>
<protein>
    <submittedName>
        <fullName evidence="6">Endonuclease YncB, thermonuclease family</fullName>
    </submittedName>
</protein>
<keyword evidence="7" id="KW-1185">Reference proteome</keyword>
<name>A0A1R3VYI6_9GAMM</name>
<dbReference type="SUPFAM" id="SSF50199">
    <property type="entry name" value="Staphylococcal nuclease"/>
    <property type="match status" value="1"/>
</dbReference>
<evidence type="ECO:0000256" key="3">
    <source>
        <dbReference type="ARBA" id="ARBA00022801"/>
    </source>
</evidence>
<feature type="chain" id="PRO_5012413136" evidence="4">
    <location>
        <begin position="24"/>
        <end position="265"/>
    </location>
</feature>
<dbReference type="PANTHER" id="PTHR12302">
    <property type="entry name" value="EBNA2 BINDING PROTEIN P100"/>
    <property type="match status" value="1"/>
</dbReference>
<evidence type="ECO:0000256" key="4">
    <source>
        <dbReference type="SAM" id="SignalP"/>
    </source>
</evidence>
<proteinExistence type="predicted"/>
<evidence type="ECO:0000256" key="1">
    <source>
        <dbReference type="ARBA" id="ARBA00022722"/>
    </source>
</evidence>
<dbReference type="Gene3D" id="2.40.50.90">
    <property type="match status" value="1"/>
</dbReference>
<keyword evidence="4" id="KW-0732">Signal</keyword>
<feature type="signal peptide" evidence="4">
    <location>
        <begin position="1"/>
        <end position="23"/>
    </location>
</feature>
<evidence type="ECO:0000259" key="5">
    <source>
        <dbReference type="PROSITE" id="PS50830"/>
    </source>
</evidence>
<dbReference type="STRING" id="233100.SAMN05216526_0884"/>
<dbReference type="Pfam" id="PF00565">
    <property type="entry name" value="SNase"/>
    <property type="match status" value="1"/>
</dbReference>
<gene>
    <name evidence="6" type="ORF">SAMN05216526_0884</name>
</gene>
<keyword evidence="3" id="KW-0378">Hydrolase</keyword>
<dbReference type="PROSITE" id="PS50830">
    <property type="entry name" value="TNASE_3"/>
    <property type="match status" value="1"/>
</dbReference>
<dbReference type="AlphaFoldDB" id="A0A1R3VYI6"/>
<feature type="domain" description="TNase-like" evidence="5">
    <location>
        <begin position="34"/>
        <end position="167"/>
    </location>
</feature>
<organism evidence="6 7">
    <name type="scientific">Ectothiorhodosinus mongolicus</name>
    <dbReference type="NCBI Taxonomy" id="233100"/>
    <lineage>
        <taxon>Bacteria</taxon>
        <taxon>Pseudomonadati</taxon>
        <taxon>Pseudomonadota</taxon>
        <taxon>Gammaproteobacteria</taxon>
        <taxon>Chromatiales</taxon>
        <taxon>Ectothiorhodospiraceae</taxon>
        <taxon>Ectothiorhodosinus</taxon>
    </lineage>
</organism>
<evidence type="ECO:0000313" key="6">
    <source>
        <dbReference type="EMBL" id="SIT68570.1"/>
    </source>
</evidence>
<accession>A0A1R3VYI6</accession>
<keyword evidence="2 6" id="KW-0255">Endonuclease</keyword>
<dbReference type="InterPro" id="IPR035437">
    <property type="entry name" value="SNase_OB-fold_sf"/>
</dbReference>
<evidence type="ECO:0000313" key="7">
    <source>
        <dbReference type="Proteomes" id="UP000223759"/>
    </source>
</evidence>
<reference evidence="6 7" key="1">
    <citation type="submission" date="2017-01" db="EMBL/GenBank/DDBJ databases">
        <authorList>
            <person name="Mah S.A."/>
            <person name="Swanson W.J."/>
            <person name="Moy G.W."/>
            <person name="Vacquier V.D."/>
        </authorList>
    </citation>
    <scope>NUCLEOTIDE SEQUENCE [LARGE SCALE GENOMIC DNA]</scope>
    <source>
        <strain evidence="6 7">M9</strain>
    </source>
</reference>
<sequence length="265" mass="30015">MLRKALVSGAFFVFAAWLNPTQALPPSCQNLSVEGEPATVEFVIDGDTVRLSDDTRVRLIGLDTPEIFWRNADRDPEPYAIEAREVLIQLVEDHDAVFVFVDDVRPEDRFGRRLAHMFTSDGVPVAALLMAEGLATRMIFPPNHLFADCYRDAENQARAANLRLWSLDETQPIPSTHLSEDMRGYQFITGRVTRIGFGRRSVWINLEGRAALRVDHGDLGYFDGIDFEELVGERVEARGFMYVSRGENRINLRHPIDLVVLESQP</sequence>